<dbReference type="InterPro" id="IPR013766">
    <property type="entry name" value="Thioredoxin_domain"/>
</dbReference>
<dbReference type="Pfam" id="PF08534">
    <property type="entry name" value="Redoxin"/>
    <property type="match status" value="1"/>
</dbReference>
<dbReference type="GO" id="GO:0005777">
    <property type="term" value="C:peroxisome"/>
    <property type="evidence" value="ECO:0007669"/>
    <property type="project" value="TreeGrafter"/>
</dbReference>
<keyword evidence="11" id="KW-1185">Reference proteome</keyword>
<comment type="caution">
    <text evidence="10">The sequence shown here is derived from an EMBL/GenBank/DDBJ whole genome shotgun (WGS) entry which is preliminary data.</text>
</comment>
<dbReference type="SUPFAM" id="SSF52833">
    <property type="entry name" value="Thioredoxin-like"/>
    <property type="match status" value="1"/>
</dbReference>
<keyword evidence="3 8" id="KW-0049">Antioxidant</keyword>
<dbReference type="GO" id="GO:0008379">
    <property type="term" value="F:thioredoxin peroxidase activity"/>
    <property type="evidence" value="ECO:0007669"/>
    <property type="project" value="InterPro"/>
</dbReference>
<evidence type="ECO:0000259" key="9">
    <source>
        <dbReference type="PROSITE" id="PS51352"/>
    </source>
</evidence>
<evidence type="ECO:0000256" key="5">
    <source>
        <dbReference type="ARBA" id="ARBA00023284"/>
    </source>
</evidence>
<dbReference type="Gene3D" id="3.40.30.10">
    <property type="entry name" value="Glutaredoxin"/>
    <property type="match status" value="1"/>
</dbReference>
<dbReference type="FunFam" id="3.40.30.10:FF:000020">
    <property type="entry name" value="Peroxiredoxin"/>
    <property type="match status" value="1"/>
</dbReference>
<evidence type="ECO:0000313" key="10">
    <source>
        <dbReference type="EMBL" id="KAJ2005098.1"/>
    </source>
</evidence>
<dbReference type="InterPro" id="IPR037944">
    <property type="entry name" value="PRX5-like"/>
</dbReference>
<dbReference type="InterPro" id="IPR036249">
    <property type="entry name" value="Thioredoxin-like_sf"/>
</dbReference>
<dbReference type="PROSITE" id="PS51352">
    <property type="entry name" value="THIOREDOXIN_2"/>
    <property type="match status" value="1"/>
</dbReference>
<evidence type="ECO:0000256" key="1">
    <source>
        <dbReference type="ARBA" id="ARBA00010505"/>
    </source>
</evidence>
<dbReference type="GO" id="GO:0045454">
    <property type="term" value="P:cell redox homeostasis"/>
    <property type="evidence" value="ECO:0007669"/>
    <property type="project" value="TreeGrafter"/>
</dbReference>
<evidence type="ECO:0000256" key="7">
    <source>
        <dbReference type="PIRSR" id="PIRSR637944-1"/>
    </source>
</evidence>
<dbReference type="GO" id="GO:0042744">
    <property type="term" value="P:hydrogen peroxide catabolic process"/>
    <property type="evidence" value="ECO:0007669"/>
    <property type="project" value="TreeGrafter"/>
</dbReference>
<dbReference type="OrthoDB" id="1882547at2759"/>
<sequence>MAVKIGDVFPDAVLTYIPYDAHNPEACGLPQRLATHEAFRGKKVVLFAVPGAFTPTCSEEHMPGYVEHVGELKSRGVDIVACVGPNDQFVMHAWGRSYKVKDDILMLSDANGDLGRALGVASDGTAQRMGPVRLTRFAVVIDDLRVVYVGVEPVRGVSVSGADAVLAKL</sequence>
<keyword evidence="4 8" id="KW-0560">Oxidoreductase</keyword>
<name>A0A9W8EG91_9FUNG</name>
<organism evidence="10 11">
    <name type="scientific">Coemansia thaxteri</name>
    <dbReference type="NCBI Taxonomy" id="2663907"/>
    <lineage>
        <taxon>Eukaryota</taxon>
        <taxon>Fungi</taxon>
        <taxon>Fungi incertae sedis</taxon>
        <taxon>Zoopagomycota</taxon>
        <taxon>Kickxellomycotina</taxon>
        <taxon>Kickxellomycetes</taxon>
        <taxon>Kickxellales</taxon>
        <taxon>Kickxellaceae</taxon>
        <taxon>Coemansia</taxon>
    </lineage>
</organism>
<proteinExistence type="inferred from homology"/>
<dbReference type="PANTHER" id="PTHR10430">
    <property type="entry name" value="PEROXIREDOXIN"/>
    <property type="match status" value="1"/>
</dbReference>
<keyword evidence="5 8" id="KW-0676">Redox-active center</keyword>
<dbReference type="CDD" id="cd03013">
    <property type="entry name" value="PRX5_like"/>
    <property type="match status" value="1"/>
</dbReference>
<evidence type="ECO:0000256" key="4">
    <source>
        <dbReference type="ARBA" id="ARBA00023002"/>
    </source>
</evidence>
<gene>
    <name evidence="10" type="primary">AHP1_1</name>
    <name evidence="10" type="ORF">H4R26_002145</name>
</gene>
<dbReference type="GO" id="GO:0005739">
    <property type="term" value="C:mitochondrion"/>
    <property type="evidence" value="ECO:0007669"/>
    <property type="project" value="TreeGrafter"/>
</dbReference>
<accession>A0A9W8EG91</accession>
<evidence type="ECO:0000313" key="11">
    <source>
        <dbReference type="Proteomes" id="UP001150907"/>
    </source>
</evidence>
<protein>
    <recommendedName>
        <fullName evidence="6">Thioredoxin-dependent peroxiredoxin</fullName>
    </recommendedName>
</protein>
<comment type="similarity">
    <text evidence="1 8">Belongs to the peroxiredoxin family. Prx5 subfamily.</text>
</comment>
<comment type="function">
    <text evidence="8">Thiol-specific peroxidase that catalyzes the reduction of hydrogen peroxide and organic hydroperoxides to water and alcohols, respectively. Plays a role in cell protection against oxidative stress by detoxifying peroxides.</text>
</comment>
<dbReference type="Proteomes" id="UP001150907">
    <property type="component" value="Unassembled WGS sequence"/>
</dbReference>
<keyword evidence="2 8" id="KW-0575">Peroxidase</keyword>
<evidence type="ECO:0000256" key="8">
    <source>
        <dbReference type="RuleBase" id="RU366011"/>
    </source>
</evidence>
<dbReference type="AlphaFoldDB" id="A0A9W8EG91"/>
<evidence type="ECO:0000256" key="6">
    <source>
        <dbReference type="ARBA" id="ARBA00079296"/>
    </source>
</evidence>
<feature type="domain" description="Thioredoxin" evidence="9">
    <location>
        <begin position="3"/>
        <end position="169"/>
    </location>
</feature>
<dbReference type="GO" id="GO:0034599">
    <property type="term" value="P:cellular response to oxidative stress"/>
    <property type="evidence" value="ECO:0007669"/>
    <property type="project" value="InterPro"/>
</dbReference>
<dbReference type="EMBL" id="JANBQF010000119">
    <property type="protein sequence ID" value="KAJ2005098.1"/>
    <property type="molecule type" value="Genomic_DNA"/>
</dbReference>
<reference evidence="10" key="1">
    <citation type="submission" date="2022-07" db="EMBL/GenBank/DDBJ databases">
        <title>Phylogenomic reconstructions and comparative analyses of Kickxellomycotina fungi.</title>
        <authorList>
            <person name="Reynolds N.K."/>
            <person name="Stajich J.E."/>
            <person name="Barry K."/>
            <person name="Grigoriev I.V."/>
            <person name="Crous P."/>
            <person name="Smith M.E."/>
        </authorList>
    </citation>
    <scope>NUCLEOTIDE SEQUENCE</scope>
    <source>
        <strain evidence="10">IMI 214461</strain>
    </source>
</reference>
<dbReference type="PANTHER" id="PTHR10430:SF16">
    <property type="entry name" value="PEROXIREDOXIN-5, MITOCHONDRIAL"/>
    <property type="match status" value="1"/>
</dbReference>
<evidence type="ECO:0000256" key="3">
    <source>
        <dbReference type="ARBA" id="ARBA00022862"/>
    </source>
</evidence>
<feature type="active site" description="Cysteine sulfenic acid (-SOH) intermediate" evidence="7">
    <location>
        <position position="57"/>
    </location>
</feature>
<evidence type="ECO:0000256" key="2">
    <source>
        <dbReference type="ARBA" id="ARBA00022559"/>
    </source>
</evidence>
<dbReference type="InterPro" id="IPR013740">
    <property type="entry name" value="Redoxin"/>
</dbReference>